<feature type="non-terminal residue" evidence="1">
    <location>
        <position position="133"/>
    </location>
</feature>
<dbReference type="EMBL" id="AZMM01005299">
    <property type="protein sequence ID" value="ETJ40777.1"/>
    <property type="molecule type" value="Genomic_DNA"/>
</dbReference>
<gene>
    <name evidence="1" type="ORF">Q604_UNBC05299G0001</name>
</gene>
<sequence length="133" mass="13005">LNDTVTLGTDPTKAVTVDGTTGTIKAGDGANAVAIDGKNGSVKAGDKIALDGKDGKATIGTVGIDGKDGIITTGGNNPVAVNGKDGVVTGLTNKTWNPNNIASGRAATEDQVKSAVENAGWNATIGTEGSGIN</sequence>
<feature type="non-terminal residue" evidence="1">
    <location>
        <position position="1"/>
    </location>
</feature>
<proteinExistence type="predicted"/>
<organism evidence="1">
    <name type="scientific">human gut metagenome</name>
    <dbReference type="NCBI Taxonomy" id="408170"/>
    <lineage>
        <taxon>unclassified sequences</taxon>
        <taxon>metagenomes</taxon>
        <taxon>organismal metagenomes</taxon>
    </lineage>
</organism>
<accession>W1YE81</accession>
<comment type="caution">
    <text evidence="1">The sequence shown here is derived from an EMBL/GenBank/DDBJ whole genome shotgun (WGS) entry which is preliminary data.</text>
</comment>
<name>W1YE81_9ZZZZ</name>
<protein>
    <submittedName>
        <fullName evidence="1">Hemagglutinin</fullName>
    </submittedName>
</protein>
<reference evidence="1" key="1">
    <citation type="submission" date="2013-12" db="EMBL/GenBank/DDBJ databases">
        <title>A Varibaculum cambriense genome reconstructed from a premature infant gut community with otherwise low bacterial novelty that shifts toward anaerobic metabolism during the third week of life.</title>
        <authorList>
            <person name="Brown C.T."/>
            <person name="Sharon I."/>
            <person name="Thomas B.C."/>
            <person name="Castelle C.J."/>
            <person name="Morowitz M.J."/>
            <person name="Banfield J.F."/>
        </authorList>
    </citation>
    <scope>NUCLEOTIDE SEQUENCE</scope>
</reference>
<evidence type="ECO:0000313" key="1">
    <source>
        <dbReference type="EMBL" id="ETJ40777.1"/>
    </source>
</evidence>
<dbReference type="AlphaFoldDB" id="W1YE81"/>